<dbReference type="GO" id="GO:0034511">
    <property type="term" value="F:U3 snoRNA binding"/>
    <property type="evidence" value="ECO:0007669"/>
    <property type="project" value="TreeGrafter"/>
</dbReference>
<proteinExistence type="predicted"/>
<dbReference type="PROSITE" id="PS50294">
    <property type="entry name" value="WD_REPEATS_REGION"/>
    <property type="match status" value="1"/>
</dbReference>
<evidence type="ECO:0000256" key="3">
    <source>
        <dbReference type="PROSITE-ProRule" id="PRU00221"/>
    </source>
</evidence>
<dbReference type="PROSITE" id="PS50082">
    <property type="entry name" value="WD_REPEATS_2"/>
    <property type="match status" value="2"/>
</dbReference>
<feature type="region of interest" description="Disordered" evidence="4">
    <location>
        <begin position="261"/>
        <end position="321"/>
    </location>
</feature>
<keyword evidence="1 3" id="KW-0853">WD repeat</keyword>
<organism evidence="5 6">
    <name type="scientific">Encephalitozoon hellem</name>
    <name type="common">Microsporidian parasite</name>
    <dbReference type="NCBI Taxonomy" id="27973"/>
    <lineage>
        <taxon>Eukaryota</taxon>
        <taxon>Fungi</taxon>
        <taxon>Fungi incertae sedis</taxon>
        <taxon>Microsporidia</taxon>
        <taxon>Unikaryonidae</taxon>
        <taxon>Encephalitozoon</taxon>
    </lineage>
</organism>
<dbReference type="GO" id="GO:0005730">
    <property type="term" value="C:nucleolus"/>
    <property type="evidence" value="ECO:0007669"/>
    <property type="project" value="TreeGrafter"/>
</dbReference>
<dbReference type="Pfam" id="PF00400">
    <property type="entry name" value="WD40"/>
    <property type="match status" value="4"/>
</dbReference>
<protein>
    <submittedName>
        <fullName evidence="5">WD40 domain-containing protein</fullName>
    </submittedName>
</protein>
<dbReference type="Proteomes" id="UP001059546">
    <property type="component" value="Chromosome V"/>
</dbReference>
<dbReference type="InterPro" id="IPR015943">
    <property type="entry name" value="WD40/YVTN_repeat-like_dom_sf"/>
</dbReference>
<name>A0A9Q9CC37_ENCHE</name>
<dbReference type="GO" id="GO:0000480">
    <property type="term" value="P:endonucleolytic cleavage in 5'-ETS of tricistronic rRNA transcript (SSU-rRNA, 5.8S rRNA, LSU-rRNA)"/>
    <property type="evidence" value="ECO:0007669"/>
    <property type="project" value="TreeGrafter"/>
</dbReference>
<dbReference type="InterPro" id="IPR036322">
    <property type="entry name" value="WD40_repeat_dom_sf"/>
</dbReference>
<feature type="repeat" description="WD" evidence="3">
    <location>
        <begin position="531"/>
        <end position="570"/>
    </location>
</feature>
<keyword evidence="2" id="KW-0677">Repeat</keyword>
<dbReference type="SMART" id="SM00320">
    <property type="entry name" value="WD40"/>
    <property type="match status" value="5"/>
</dbReference>
<evidence type="ECO:0000256" key="1">
    <source>
        <dbReference type="ARBA" id="ARBA00022574"/>
    </source>
</evidence>
<reference evidence="5" key="1">
    <citation type="submission" date="2021-05" db="EMBL/GenBank/DDBJ databases">
        <title>Encephalitozoon hellem ATCC 50604 Complete Genome.</title>
        <authorList>
            <person name="Mascarenhas dos Santos A.C."/>
            <person name="Julian A.T."/>
            <person name="Pombert J.-F."/>
        </authorList>
    </citation>
    <scope>NUCLEOTIDE SEQUENCE</scope>
    <source>
        <strain evidence="5">ATCC 50604</strain>
    </source>
</reference>
<dbReference type="Gene3D" id="2.130.10.10">
    <property type="entry name" value="YVTN repeat-like/Quinoprotein amine dehydrogenase"/>
    <property type="match status" value="1"/>
</dbReference>
<dbReference type="PANTHER" id="PTHR19854">
    <property type="entry name" value="TRANSDUCIN BETA-LIKE 3"/>
    <property type="match status" value="1"/>
</dbReference>
<feature type="compositionally biased region" description="Acidic residues" evidence="4">
    <location>
        <begin position="286"/>
        <end position="297"/>
    </location>
</feature>
<dbReference type="PROSITE" id="PS00678">
    <property type="entry name" value="WD_REPEATS_1"/>
    <property type="match status" value="1"/>
</dbReference>
<feature type="compositionally biased region" description="Basic and acidic residues" evidence="4">
    <location>
        <begin position="306"/>
        <end position="316"/>
    </location>
</feature>
<sequence length="780" mass="88398">MKVHFNLRKQMKPILTSGMPKRQGDMLYTQCNDFIVETDIKTSRILREIPFESLQCFDIKGDYMVVCSKGIVVYNIALESQEDVIALSKSEVCTMLIDELVLSDSKPSVFSIIVGRVDGSVSKIDLMSKTPVWSYRMENMITKMAKFGSMVCSADPNELWIYKGGEDLLKYREPDVVGIAYDGHHICTVSREGILSIPEKSKKVSLGVRCDLMVGDEKHLYVCKGRTVYTYSYNGKFQQKRDVLGTENEALHLAVKSGKVDASFEDESEENESPNVRERREICGENSDDCYEDESGSDEGFKKRKHNDDMRSGMKEEEAEVDDEMAIEGISKDIILTNEQEILFVDEDMRVTSIIVGNNDEITDMGQWNDVLFVATNSGRLRYTFIDDTLGSYAFTGHIVPAHNEAIMSLSIHGDFLMTTSKDKKAIFWKIGLKDTSLGQKKALSLTRIRTLENGLGGLNGCALGNTIFVLAGSDQILQIWDYKDNVFMERVHEKEINGVKINEERRLIATCSQDKKAKVFDFEGRLLHVLSGHTKGVWSVDFGKNLIATCSADTTIKVWNMNTFECVGTLTGHRSGVLKGEFYKNDERFISGCATGEMKVWNVKKKICEMNIGVHKGMAWSLISAPLLITSGNGAIAFFEDDSLDVEAKRIEMKNEKEMQAIELERCLRNNLNVKAVEILSKTDDYKQLFRTLVKCYRDGSDEIFNIFEGKQKVLFDVILKQGTFKNCVVIQWIIEEGLKRKWKMSNEVIDKIHKITEKHSYSIDSIYSTLLGFTIFER</sequence>
<evidence type="ECO:0000313" key="5">
    <source>
        <dbReference type="EMBL" id="UTX43113.1"/>
    </source>
</evidence>
<dbReference type="InterPro" id="IPR019775">
    <property type="entry name" value="WD40_repeat_CS"/>
</dbReference>
<gene>
    <name evidence="5" type="ORF">GPU96_05g08520</name>
</gene>
<evidence type="ECO:0000256" key="2">
    <source>
        <dbReference type="ARBA" id="ARBA00022737"/>
    </source>
</evidence>
<dbReference type="SUPFAM" id="SSF50978">
    <property type="entry name" value="WD40 repeat-like"/>
    <property type="match status" value="2"/>
</dbReference>
<dbReference type="CDD" id="cd00200">
    <property type="entry name" value="WD40"/>
    <property type="match status" value="1"/>
</dbReference>
<accession>A0A9Q9CC37</accession>
<evidence type="ECO:0000256" key="4">
    <source>
        <dbReference type="SAM" id="MobiDB-lite"/>
    </source>
</evidence>
<evidence type="ECO:0000313" key="6">
    <source>
        <dbReference type="Proteomes" id="UP001059546"/>
    </source>
</evidence>
<feature type="repeat" description="WD" evidence="3">
    <location>
        <begin position="571"/>
        <end position="605"/>
    </location>
</feature>
<dbReference type="EMBL" id="CP075151">
    <property type="protein sequence ID" value="UTX43113.1"/>
    <property type="molecule type" value="Genomic_DNA"/>
</dbReference>
<dbReference type="InterPro" id="IPR001680">
    <property type="entry name" value="WD40_rpt"/>
</dbReference>
<dbReference type="PANTHER" id="PTHR19854:SF15">
    <property type="entry name" value="TRANSDUCIN BETA-LIKE PROTEIN 3"/>
    <property type="match status" value="1"/>
</dbReference>
<dbReference type="AlphaFoldDB" id="A0A9Q9CC37"/>
<dbReference type="GO" id="GO:0030686">
    <property type="term" value="C:90S preribosome"/>
    <property type="evidence" value="ECO:0007669"/>
    <property type="project" value="TreeGrafter"/>
</dbReference>
<feature type="compositionally biased region" description="Acidic residues" evidence="4">
    <location>
        <begin position="263"/>
        <end position="272"/>
    </location>
</feature>
<dbReference type="GO" id="GO:0000472">
    <property type="term" value="P:endonucleolytic cleavage to generate mature 5'-end of SSU-rRNA from (SSU-rRNA, 5.8S rRNA, LSU-rRNA)"/>
    <property type="evidence" value="ECO:0007669"/>
    <property type="project" value="TreeGrafter"/>
</dbReference>